<keyword evidence="6 12" id="KW-0862">Zinc</keyword>
<evidence type="ECO:0000256" key="3">
    <source>
        <dbReference type="ARBA" id="ARBA00022763"/>
    </source>
</evidence>
<dbReference type="SUPFAM" id="SSF54211">
    <property type="entry name" value="Ribosomal protein S5 domain 2-like"/>
    <property type="match status" value="1"/>
</dbReference>
<dbReference type="NCBIfam" id="TIGR00416">
    <property type="entry name" value="sms"/>
    <property type="match status" value="1"/>
</dbReference>
<dbReference type="GO" id="GO:0008270">
    <property type="term" value="F:zinc ion binding"/>
    <property type="evidence" value="ECO:0007669"/>
    <property type="project" value="UniProtKB-KW"/>
</dbReference>
<dbReference type="Proteomes" id="UP000811545">
    <property type="component" value="Unassembled WGS sequence"/>
</dbReference>
<reference evidence="14 15" key="1">
    <citation type="journal article" date="2021" name="bioRxiv">
        <title>Unique metabolic strategies in Hadean analogues reveal hints for primordial physiology.</title>
        <authorList>
            <person name="Nobu M.K."/>
            <person name="Nakai R."/>
            <person name="Tamazawa S."/>
            <person name="Mori H."/>
            <person name="Toyoda A."/>
            <person name="Ijiri A."/>
            <person name="Suzuki S."/>
            <person name="Kurokawa K."/>
            <person name="Kamagata Y."/>
            <person name="Tamaki H."/>
        </authorList>
    </citation>
    <scope>NUCLEOTIDE SEQUENCE [LARGE SCALE GENOMIC DNA]</scope>
    <source>
        <strain evidence="14">BS525</strain>
    </source>
</reference>
<keyword evidence="5 14" id="KW-0378">Hydrolase</keyword>
<dbReference type="Pfam" id="PF18073">
    <property type="entry name" value="Zn_ribbon_LapB"/>
    <property type="match status" value="1"/>
</dbReference>
<evidence type="ECO:0000256" key="1">
    <source>
        <dbReference type="ARBA" id="ARBA00022723"/>
    </source>
</evidence>
<comment type="caution">
    <text evidence="14">The sequence shown here is derived from an EMBL/GenBank/DDBJ whole genome shotgun (WGS) entry which is preliminary data.</text>
</comment>
<evidence type="ECO:0000256" key="2">
    <source>
        <dbReference type="ARBA" id="ARBA00022741"/>
    </source>
</evidence>
<comment type="similarity">
    <text evidence="12">Belongs to the RecA family. RadA subfamily.</text>
</comment>
<dbReference type="GO" id="GO:0003684">
    <property type="term" value="F:damaged DNA binding"/>
    <property type="evidence" value="ECO:0007669"/>
    <property type="project" value="InterPro"/>
</dbReference>
<keyword evidence="7 12" id="KW-0067">ATP-binding</keyword>
<dbReference type="InterPro" id="IPR041166">
    <property type="entry name" value="Rubredoxin_2"/>
</dbReference>
<evidence type="ECO:0000256" key="10">
    <source>
        <dbReference type="ARBA" id="ARBA00023204"/>
    </source>
</evidence>
<dbReference type="InterPro" id="IPR027417">
    <property type="entry name" value="P-loop_NTPase"/>
</dbReference>
<dbReference type="Pfam" id="PF13481">
    <property type="entry name" value="AAA_25"/>
    <property type="match status" value="1"/>
</dbReference>
<dbReference type="InterPro" id="IPR014721">
    <property type="entry name" value="Ribsml_uS5_D2-typ_fold_subgr"/>
</dbReference>
<dbReference type="AlphaFoldDB" id="A0A9E2F0Y3"/>
<dbReference type="SUPFAM" id="SSF52540">
    <property type="entry name" value="P-loop containing nucleoside triphosphate hydrolases"/>
    <property type="match status" value="1"/>
</dbReference>
<comment type="function">
    <text evidence="12">DNA-dependent ATPase involved in processing of recombination intermediates, plays a role in repairing DNA breaks. Stimulates the branch migration of RecA-mediated strand transfer reactions, allowing the 3' invading strand to extend heteroduplex DNA faster. Binds ssDNA in the presence of ADP but not other nucleotides, has ATPase activity that is stimulated by ssDNA and various branched DNA structures, but inhibited by SSB. Does not have RecA's homology-searching function.</text>
</comment>
<name>A0A9E2F0Y3_PSYF1</name>
<dbReference type="InterPro" id="IPR020588">
    <property type="entry name" value="RecA_ATP-bd"/>
</dbReference>
<protein>
    <recommendedName>
        <fullName evidence="11 12">DNA repair protein RadA</fullName>
    </recommendedName>
</protein>
<dbReference type="InterPro" id="IPR020568">
    <property type="entry name" value="Ribosomal_Su5_D2-typ_SF"/>
</dbReference>
<dbReference type="PRINTS" id="PR01874">
    <property type="entry name" value="DNAREPAIRADA"/>
</dbReference>
<evidence type="ECO:0000256" key="11">
    <source>
        <dbReference type="NCBIfam" id="TIGR00416"/>
    </source>
</evidence>
<feature type="domain" description="RecA family profile 1" evidence="13">
    <location>
        <begin position="60"/>
        <end position="208"/>
    </location>
</feature>
<accession>A0A9E2F0Y3</accession>
<evidence type="ECO:0000256" key="4">
    <source>
        <dbReference type="ARBA" id="ARBA00022771"/>
    </source>
</evidence>
<keyword evidence="8" id="KW-0346">Stress response</keyword>
<dbReference type="Gene3D" id="3.40.50.300">
    <property type="entry name" value="P-loop containing nucleotide triphosphate hydrolases"/>
    <property type="match status" value="1"/>
</dbReference>
<dbReference type="GO" id="GO:0016787">
    <property type="term" value="F:hydrolase activity"/>
    <property type="evidence" value="ECO:0007669"/>
    <property type="project" value="UniProtKB-KW"/>
</dbReference>
<dbReference type="Gene3D" id="3.30.230.10">
    <property type="match status" value="1"/>
</dbReference>
<organism evidence="14 15">
    <name type="scientific">Psychracetigena formicireducens</name>
    <dbReference type="NCBI Taxonomy" id="2986056"/>
    <lineage>
        <taxon>Bacteria</taxon>
        <taxon>Bacillati</taxon>
        <taxon>Candidatus Lithacetigenota</taxon>
        <taxon>Candidatus Psychracetigena</taxon>
    </lineage>
</organism>
<evidence type="ECO:0000256" key="8">
    <source>
        <dbReference type="ARBA" id="ARBA00023016"/>
    </source>
</evidence>
<dbReference type="PANTHER" id="PTHR32472:SF10">
    <property type="entry name" value="DNA REPAIR PROTEIN RADA-LIKE PROTEIN"/>
    <property type="match status" value="1"/>
</dbReference>
<gene>
    <name evidence="14" type="primary">radA</name>
    <name evidence="14" type="ORF">DDT42_00740</name>
</gene>
<dbReference type="GO" id="GO:0000725">
    <property type="term" value="P:recombinational repair"/>
    <property type="evidence" value="ECO:0007669"/>
    <property type="project" value="TreeGrafter"/>
</dbReference>
<dbReference type="PANTHER" id="PTHR32472">
    <property type="entry name" value="DNA REPAIR PROTEIN RADA"/>
    <property type="match status" value="1"/>
</dbReference>
<evidence type="ECO:0000256" key="6">
    <source>
        <dbReference type="ARBA" id="ARBA00022833"/>
    </source>
</evidence>
<dbReference type="GO" id="GO:0005524">
    <property type="term" value="F:ATP binding"/>
    <property type="evidence" value="ECO:0007669"/>
    <property type="project" value="UniProtKB-UniRule"/>
</dbReference>
<keyword evidence="9 12" id="KW-0238">DNA-binding</keyword>
<evidence type="ECO:0000313" key="15">
    <source>
        <dbReference type="Proteomes" id="UP000811545"/>
    </source>
</evidence>
<evidence type="ECO:0000256" key="12">
    <source>
        <dbReference type="RuleBase" id="RU003555"/>
    </source>
</evidence>
<keyword evidence="3 12" id="KW-0227">DNA damage</keyword>
<dbReference type="InterPro" id="IPR004504">
    <property type="entry name" value="DNA_repair_RadA"/>
</dbReference>
<evidence type="ECO:0000313" key="14">
    <source>
        <dbReference type="EMBL" id="MBT9144884.1"/>
    </source>
</evidence>
<proteinExistence type="inferred from homology"/>
<keyword evidence="2 12" id="KW-0547">Nucleotide-binding</keyword>
<dbReference type="SMART" id="SM00382">
    <property type="entry name" value="AAA"/>
    <property type="match status" value="1"/>
</dbReference>
<evidence type="ECO:0000259" key="13">
    <source>
        <dbReference type="PROSITE" id="PS50162"/>
    </source>
</evidence>
<dbReference type="InterPro" id="IPR003593">
    <property type="entry name" value="AAA+_ATPase"/>
</dbReference>
<dbReference type="PROSITE" id="PS50162">
    <property type="entry name" value="RECA_2"/>
    <property type="match status" value="1"/>
</dbReference>
<keyword evidence="4 12" id="KW-0863">Zinc-finger</keyword>
<evidence type="ECO:0000256" key="5">
    <source>
        <dbReference type="ARBA" id="ARBA00022801"/>
    </source>
</evidence>
<keyword evidence="10 12" id="KW-0234">DNA repair</keyword>
<evidence type="ECO:0000256" key="9">
    <source>
        <dbReference type="ARBA" id="ARBA00023125"/>
    </source>
</evidence>
<evidence type="ECO:0000256" key="7">
    <source>
        <dbReference type="ARBA" id="ARBA00022840"/>
    </source>
</evidence>
<sequence>MKKSKIDYLCRECGFSSIQWSGKCPACGSWDALDRVNIMEKQKTSLQRQPPSKAEGLSVKNERIKTNFSNFNNVLGGGIVSGSSILLSGEPGIGKSTLLLQILPELAKSNSVIYFSGEEIEEQLVDRARRVEINLNNIYFKYTPYLENIAEDVETLNPGALIVDSIQTIQSTAIPSSAGTISQVRECAQNLIKIAKERNVPLIIIGHITKEGVIAGPKTLEHMVDVVLYLEGDSQSSLKMLRTTKNRFGSSSEIAFLQMNEKGFKEVSDNELEAGLGEFSHLPGTSMTMILEGSRLYLAEIQALISPTFSPYPRRVFSGVDFNRALQLLAVVDRRCGLNLARSDVYISTTGNLNIKDRSADLAIIAALLSSYYESTPDKMRFYLGEVGLQGEVRKVPQLERRLKELLKRGYKEVIIPEEPNLEFKNSGLQVKIIKEIRGLKKVFTS</sequence>
<keyword evidence="1 12" id="KW-0479">Metal-binding</keyword>
<dbReference type="GO" id="GO:0005829">
    <property type="term" value="C:cytosol"/>
    <property type="evidence" value="ECO:0007669"/>
    <property type="project" value="TreeGrafter"/>
</dbReference>
<dbReference type="EMBL" id="QLTW01000029">
    <property type="protein sequence ID" value="MBT9144884.1"/>
    <property type="molecule type" value="Genomic_DNA"/>
</dbReference>
<dbReference type="GO" id="GO:0140664">
    <property type="term" value="F:ATP-dependent DNA damage sensor activity"/>
    <property type="evidence" value="ECO:0007669"/>
    <property type="project" value="InterPro"/>
</dbReference>